<evidence type="ECO:0000256" key="1">
    <source>
        <dbReference type="SAM" id="Phobius"/>
    </source>
</evidence>
<dbReference type="Pfam" id="PF08241">
    <property type="entry name" value="Methyltransf_11"/>
    <property type="match status" value="1"/>
</dbReference>
<evidence type="ECO:0000313" key="4">
    <source>
        <dbReference type="Proteomes" id="UP000001847"/>
    </source>
</evidence>
<keyword evidence="1" id="KW-1133">Transmembrane helix</keyword>
<protein>
    <recommendedName>
        <fullName evidence="2">Methyltransferase type 11 domain-containing protein</fullName>
    </recommendedName>
</protein>
<dbReference type="OrthoDB" id="20930at2"/>
<dbReference type="RefSeq" id="WP_012389987.1">
    <property type="nucleotide sequence ID" value="NC_010602.1"/>
</dbReference>
<sequence length="232" mass="27086">MNQIKWLSLRYQFLTLVCCIFISLCFILTCEKNSSPEQVAFKKVYDEKKWGGGSGIGSWPENAGPYLTLLQEYLNDPKYQTIVDLGCGDWRLMETMIIPEEKNYLGYDLVPSLIEQNTKKYSKKNVKFIMIKQLSDIRNVSADLLIVKDVLHHWPIAHINYFLKEILPNYRYALITNDYNLFALNQDINFAEFRPINLQKEPFVPVIGLQVLFDYPSHGIIKRVYLYKNPAD</sequence>
<gene>
    <name evidence="3" type="ordered locus">LEPBI_I3063</name>
</gene>
<dbReference type="InterPro" id="IPR013216">
    <property type="entry name" value="Methyltransf_11"/>
</dbReference>
<dbReference type="KEGG" id="lbi:LEPBI_I3063"/>
<keyword evidence="1" id="KW-0472">Membrane</keyword>
<name>B0SPM3_LEPBP</name>
<dbReference type="BioCyc" id="LBIF456481:LEPBI_RS14995-MONOMER"/>
<keyword evidence="4" id="KW-1185">Reference proteome</keyword>
<feature type="domain" description="Methyltransferase type 11" evidence="2">
    <location>
        <begin position="83"/>
        <end position="166"/>
    </location>
</feature>
<organism evidence="3 4">
    <name type="scientific">Leptospira biflexa serovar Patoc (strain Patoc 1 / ATCC 23582 / Paris)</name>
    <dbReference type="NCBI Taxonomy" id="456481"/>
    <lineage>
        <taxon>Bacteria</taxon>
        <taxon>Pseudomonadati</taxon>
        <taxon>Spirochaetota</taxon>
        <taxon>Spirochaetia</taxon>
        <taxon>Leptospirales</taxon>
        <taxon>Leptospiraceae</taxon>
        <taxon>Leptospira</taxon>
    </lineage>
</organism>
<dbReference type="Gene3D" id="3.40.50.150">
    <property type="entry name" value="Vaccinia Virus protein VP39"/>
    <property type="match status" value="1"/>
</dbReference>
<dbReference type="STRING" id="456481.LEPBI_I3063"/>
<dbReference type="InterPro" id="IPR029063">
    <property type="entry name" value="SAM-dependent_MTases_sf"/>
</dbReference>
<dbReference type="CDD" id="cd02440">
    <property type="entry name" value="AdoMet_MTases"/>
    <property type="match status" value="1"/>
</dbReference>
<proteinExistence type="predicted"/>
<dbReference type="SUPFAM" id="SSF53335">
    <property type="entry name" value="S-adenosyl-L-methionine-dependent methyltransferases"/>
    <property type="match status" value="1"/>
</dbReference>
<feature type="transmembrane region" description="Helical" evidence="1">
    <location>
        <begin position="12"/>
        <end position="29"/>
    </location>
</feature>
<accession>B0SPM3</accession>
<reference evidence="3 4" key="1">
    <citation type="journal article" date="2008" name="PLoS ONE">
        <title>Genome sequence of the saprophyte Leptospira biflexa provides insights into the evolution of Leptospira and the pathogenesis of leptospirosis.</title>
        <authorList>
            <person name="Picardeau M."/>
            <person name="Bulach D.M."/>
            <person name="Bouchier C."/>
            <person name="Zuerner R.L."/>
            <person name="Zidane N."/>
            <person name="Wilson P.J."/>
            <person name="Creno S."/>
            <person name="Kuczek E.S."/>
            <person name="Bommezzadri S."/>
            <person name="Davis J.C."/>
            <person name="McGrath A."/>
            <person name="Johnson M.J."/>
            <person name="Boursaux-Eude C."/>
            <person name="Seemann T."/>
            <person name="Rouy Z."/>
            <person name="Coppel R.L."/>
            <person name="Rood J.I."/>
            <person name="Lajus A."/>
            <person name="Davies J.K."/>
            <person name="Medigue C."/>
            <person name="Adler B."/>
        </authorList>
    </citation>
    <scope>NUCLEOTIDE SEQUENCE [LARGE SCALE GENOMIC DNA]</scope>
    <source>
        <strain evidence="4">Patoc 1 / ATCC 23582 / Paris</strain>
    </source>
</reference>
<keyword evidence="1" id="KW-0812">Transmembrane</keyword>
<dbReference type="HOGENOM" id="CLU_073683_0_0_12"/>
<dbReference type="EMBL" id="CP000786">
    <property type="protein sequence ID" value="ABZ99129.1"/>
    <property type="molecule type" value="Genomic_DNA"/>
</dbReference>
<dbReference type="GO" id="GO:0008757">
    <property type="term" value="F:S-adenosylmethionine-dependent methyltransferase activity"/>
    <property type="evidence" value="ECO:0007669"/>
    <property type="project" value="InterPro"/>
</dbReference>
<dbReference type="AlphaFoldDB" id="B0SPM3"/>
<evidence type="ECO:0000259" key="2">
    <source>
        <dbReference type="Pfam" id="PF08241"/>
    </source>
</evidence>
<dbReference type="Proteomes" id="UP000001847">
    <property type="component" value="Chromosome I"/>
</dbReference>
<evidence type="ECO:0000313" key="3">
    <source>
        <dbReference type="EMBL" id="ABZ99129.1"/>
    </source>
</evidence>